<evidence type="ECO:0000256" key="4">
    <source>
        <dbReference type="ARBA" id="ARBA00030892"/>
    </source>
</evidence>
<dbReference type="AlphaFoldDB" id="A0A6L8KCR3"/>
<dbReference type="SUPFAM" id="SSF54593">
    <property type="entry name" value="Glyoxalase/Bleomycin resistance protein/Dihydroxybiphenyl dioxygenase"/>
    <property type="match status" value="1"/>
</dbReference>
<sequence length="143" mass="15699">MKAIPQACLSGAHLVYSMLRVSDLEQSLDFYCGKLGMTLLRREEYPTGAFTLAFVGYGPSPASTIELTHNWDGRKYQHGTGFGHLAIGVDDLKASCDALAAVGVRILRAPGPMLHLAEESERHEHIAFIADPDGYRVELVQNR</sequence>
<evidence type="ECO:0000313" key="12">
    <source>
        <dbReference type="Proteomes" id="UP000479335"/>
    </source>
</evidence>
<evidence type="ECO:0000256" key="6">
    <source>
        <dbReference type="ARBA" id="ARBA00033298"/>
    </source>
</evidence>
<evidence type="ECO:0000256" key="3">
    <source>
        <dbReference type="ARBA" id="ARBA00030537"/>
    </source>
</evidence>
<proteinExistence type="predicted"/>
<dbReference type="GO" id="GO:0005737">
    <property type="term" value="C:cytoplasm"/>
    <property type="evidence" value="ECO:0007669"/>
    <property type="project" value="TreeGrafter"/>
</dbReference>
<keyword evidence="12" id="KW-1185">Reference proteome</keyword>
<feature type="binding site" evidence="9">
    <location>
        <position position="84"/>
    </location>
    <ligand>
        <name>Zn(2+)</name>
        <dbReference type="ChEBI" id="CHEBI:29105"/>
        <note>ligand shared between dimeric partners</note>
    </ligand>
</feature>
<comment type="cofactor">
    <cofactor evidence="1">
        <name>Ni(2+)</name>
        <dbReference type="ChEBI" id="CHEBI:49786"/>
    </cofactor>
</comment>
<evidence type="ECO:0000256" key="8">
    <source>
        <dbReference type="PIRSR" id="PIRSR604361-1"/>
    </source>
</evidence>
<dbReference type="InterPro" id="IPR004360">
    <property type="entry name" value="Glyas_Fos-R_dOase_dom"/>
</dbReference>
<evidence type="ECO:0000256" key="7">
    <source>
        <dbReference type="ARBA" id="ARBA00048273"/>
    </source>
</evidence>
<dbReference type="Gene3D" id="3.10.180.10">
    <property type="entry name" value="2,3-Dihydroxybiphenyl 1,2-Dioxygenase, domain 1"/>
    <property type="match status" value="1"/>
</dbReference>
<feature type="domain" description="VOC" evidence="10">
    <location>
        <begin position="13"/>
        <end position="142"/>
    </location>
</feature>
<evidence type="ECO:0000259" key="10">
    <source>
        <dbReference type="PROSITE" id="PS51819"/>
    </source>
</evidence>
<evidence type="ECO:0000313" key="11">
    <source>
        <dbReference type="EMBL" id="MYM24850.1"/>
    </source>
</evidence>
<dbReference type="InterPro" id="IPR004361">
    <property type="entry name" value="Glyoxalase_1"/>
</dbReference>
<dbReference type="PROSITE" id="PS51819">
    <property type="entry name" value="VOC"/>
    <property type="match status" value="1"/>
</dbReference>
<protein>
    <recommendedName>
        <fullName evidence="4">Aldoketomutase</fullName>
    </recommendedName>
    <alternativeName>
        <fullName evidence="3">Glyoxalase I</fullName>
    </alternativeName>
    <alternativeName>
        <fullName evidence="2">Ketone-aldehyde mutase</fullName>
    </alternativeName>
    <alternativeName>
        <fullName evidence="5">Methylglyoxalase</fullName>
    </alternativeName>
    <alternativeName>
        <fullName evidence="6">S-D-lactoylglutathione methylglyoxal lyase</fullName>
    </alternativeName>
</protein>
<comment type="catalytic activity">
    <reaction evidence="7">
        <text>(R)-S-lactoylglutathione = methylglyoxal + glutathione</text>
        <dbReference type="Rhea" id="RHEA:19069"/>
        <dbReference type="ChEBI" id="CHEBI:17158"/>
        <dbReference type="ChEBI" id="CHEBI:57474"/>
        <dbReference type="ChEBI" id="CHEBI:57925"/>
        <dbReference type="EC" id="4.4.1.5"/>
    </reaction>
</comment>
<dbReference type="InterPro" id="IPR037523">
    <property type="entry name" value="VOC_core"/>
</dbReference>
<dbReference type="Pfam" id="PF00903">
    <property type="entry name" value="Glyoxalase"/>
    <property type="match status" value="1"/>
</dbReference>
<accession>A0A6L8KCR3</accession>
<feature type="binding site" evidence="9">
    <location>
        <position position="138"/>
    </location>
    <ligand>
        <name>Zn(2+)</name>
        <dbReference type="ChEBI" id="CHEBI:29105"/>
        <note>ligand shared between dimeric partners</note>
    </ligand>
</feature>
<keyword evidence="11" id="KW-0456">Lyase</keyword>
<dbReference type="EMBL" id="WWCN01000012">
    <property type="protein sequence ID" value="MYM24850.1"/>
    <property type="molecule type" value="Genomic_DNA"/>
</dbReference>
<comment type="caution">
    <text evidence="11">The sequence shown here is derived from an EMBL/GenBank/DDBJ whole genome shotgun (WGS) entry which is preliminary data.</text>
</comment>
<feature type="active site" description="Proton donor/acceptor" evidence="8">
    <location>
        <position position="138"/>
    </location>
</feature>
<dbReference type="Proteomes" id="UP000479335">
    <property type="component" value="Unassembled WGS sequence"/>
</dbReference>
<dbReference type="GO" id="GO:0046872">
    <property type="term" value="F:metal ion binding"/>
    <property type="evidence" value="ECO:0007669"/>
    <property type="project" value="UniProtKB-KW"/>
</dbReference>
<organism evidence="11 12">
    <name type="scientific">Duganella flavida</name>
    <dbReference type="NCBI Taxonomy" id="2692175"/>
    <lineage>
        <taxon>Bacteria</taxon>
        <taxon>Pseudomonadati</taxon>
        <taxon>Pseudomonadota</taxon>
        <taxon>Betaproteobacteria</taxon>
        <taxon>Burkholderiales</taxon>
        <taxon>Oxalobacteraceae</taxon>
        <taxon>Telluria group</taxon>
        <taxon>Duganella</taxon>
    </lineage>
</organism>
<feature type="binding site" evidence="9">
    <location>
        <position position="66"/>
    </location>
    <ligand>
        <name>Zn(2+)</name>
        <dbReference type="ChEBI" id="CHEBI:29105"/>
        <note>ligand shared between dimeric partners</note>
    </ligand>
</feature>
<evidence type="ECO:0000256" key="1">
    <source>
        <dbReference type="ARBA" id="ARBA00001967"/>
    </source>
</evidence>
<keyword evidence="9" id="KW-0479">Metal-binding</keyword>
<dbReference type="PANTHER" id="PTHR46036">
    <property type="entry name" value="LACTOYLGLUTATHIONE LYASE"/>
    <property type="match status" value="1"/>
</dbReference>
<dbReference type="PANTHER" id="PTHR46036:SF5">
    <property type="entry name" value="LACTOYLGLUTATHIONE LYASE"/>
    <property type="match status" value="1"/>
</dbReference>
<dbReference type="GO" id="GO:0004462">
    <property type="term" value="F:lactoylglutathione lyase activity"/>
    <property type="evidence" value="ECO:0007669"/>
    <property type="project" value="UniProtKB-EC"/>
</dbReference>
<name>A0A6L8KCR3_9BURK</name>
<gene>
    <name evidence="11" type="primary">gloA</name>
    <name evidence="11" type="ORF">GTP46_19635</name>
</gene>
<keyword evidence="9" id="KW-0862">Zinc</keyword>
<dbReference type="InterPro" id="IPR029068">
    <property type="entry name" value="Glyas_Bleomycin-R_OHBP_Dase"/>
</dbReference>
<dbReference type="GO" id="GO:0019243">
    <property type="term" value="P:methylglyoxal catabolic process to D-lactate via S-lactoyl-glutathione"/>
    <property type="evidence" value="ECO:0007669"/>
    <property type="project" value="TreeGrafter"/>
</dbReference>
<evidence type="ECO:0000256" key="9">
    <source>
        <dbReference type="PIRSR" id="PIRSR604361-3"/>
    </source>
</evidence>
<evidence type="ECO:0000256" key="2">
    <source>
        <dbReference type="ARBA" id="ARBA00030291"/>
    </source>
</evidence>
<dbReference type="NCBIfam" id="TIGR00068">
    <property type="entry name" value="glyox_I"/>
    <property type="match status" value="1"/>
</dbReference>
<evidence type="ECO:0000256" key="5">
    <source>
        <dbReference type="ARBA" id="ARBA00032460"/>
    </source>
</evidence>
<comment type="cofactor">
    <cofactor evidence="9">
        <name>Zn(2+)</name>
        <dbReference type="ChEBI" id="CHEBI:29105"/>
    </cofactor>
    <text evidence="9">Binds 1 zinc ion per subunit. In the homodimer, two zinc ions are bound between subunits.</text>
</comment>
<reference evidence="11 12" key="1">
    <citation type="submission" date="2019-12" db="EMBL/GenBank/DDBJ databases">
        <title>Novel species isolated from a subtropical stream in China.</title>
        <authorList>
            <person name="Lu H."/>
        </authorList>
    </citation>
    <scope>NUCLEOTIDE SEQUENCE [LARGE SCALE GENOMIC DNA]</scope>
    <source>
        <strain evidence="11 12">FT135W</strain>
    </source>
</reference>